<gene>
    <name evidence="2" type="ORF">FOL47_004557</name>
</gene>
<feature type="non-terminal residue" evidence="2">
    <location>
        <position position="210"/>
    </location>
</feature>
<accession>A0A7J6KKF8</accession>
<feature type="compositionally biased region" description="Basic and acidic residues" evidence="1">
    <location>
        <begin position="72"/>
        <end position="83"/>
    </location>
</feature>
<evidence type="ECO:0000313" key="3">
    <source>
        <dbReference type="Proteomes" id="UP000591131"/>
    </source>
</evidence>
<feature type="compositionally biased region" description="Polar residues" evidence="1">
    <location>
        <begin position="126"/>
        <end position="139"/>
    </location>
</feature>
<dbReference type="OrthoDB" id="10635473at2759"/>
<dbReference type="EMBL" id="JAAPAO010002595">
    <property type="protein sequence ID" value="KAF4647454.1"/>
    <property type="molecule type" value="Genomic_DNA"/>
</dbReference>
<comment type="caution">
    <text evidence="2">The sequence shown here is derived from an EMBL/GenBank/DDBJ whole genome shotgun (WGS) entry which is preliminary data.</text>
</comment>
<sequence length="210" mass="22428">SEGLTVVASVSDVQSSQTSTSFAPSTCDNHRSYENPSSRRMPFRRPQLLSDSQYHDCFSDDDSPPDAQEPSKTTDNDCHEDPSKILPGYEMGMSTQSVEASRVEGRPSVHGISELKCIGSQGESELISDSSLRRSSNGPTAAAPDICSTSRNEADDALHEGESFENATAISPNVEILPSQVVGGSYPSYVYTPADLSESTPFPMAQAAAN</sequence>
<feature type="non-terminal residue" evidence="2">
    <location>
        <position position="1"/>
    </location>
</feature>
<evidence type="ECO:0000313" key="2">
    <source>
        <dbReference type="EMBL" id="KAF4647454.1"/>
    </source>
</evidence>
<evidence type="ECO:0000256" key="1">
    <source>
        <dbReference type="SAM" id="MobiDB-lite"/>
    </source>
</evidence>
<reference evidence="2 3" key="1">
    <citation type="submission" date="2020-04" db="EMBL/GenBank/DDBJ databases">
        <title>Perkinsus chesapeaki whole genome sequence.</title>
        <authorList>
            <person name="Bogema D.R."/>
        </authorList>
    </citation>
    <scope>NUCLEOTIDE SEQUENCE [LARGE SCALE GENOMIC DNA]</scope>
    <source>
        <strain evidence="2">ATCC PRA-425</strain>
    </source>
</reference>
<keyword evidence="3" id="KW-1185">Reference proteome</keyword>
<feature type="region of interest" description="Disordered" evidence="1">
    <location>
        <begin position="1"/>
        <end position="106"/>
    </location>
</feature>
<feature type="compositionally biased region" description="Low complexity" evidence="1">
    <location>
        <begin position="1"/>
        <end position="21"/>
    </location>
</feature>
<organism evidence="2 3">
    <name type="scientific">Perkinsus chesapeaki</name>
    <name type="common">Clam parasite</name>
    <name type="synonym">Perkinsus andrewsi</name>
    <dbReference type="NCBI Taxonomy" id="330153"/>
    <lineage>
        <taxon>Eukaryota</taxon>
        <taxon>Sar</taxon>
        <taxon>Alveolata</taxon>
        <taxon>Perkinsozoa</taxon>
        <taxon>Perkinsea</taxon>
        <taxon>Perkinsida</taxon>
        <taxon>Perkinsidae</taxon>
        <taxon>Perkinsus</taxon>
    </lineage>
</organism>
<feature type="region of interest" description="Disordered" evidence="1">
    <location>
        <begin position="126"/>
        <end position="155"/>
    </location>
</feature>
<dbReference type="AlphaFoldDB" id="A0A7J6KKF8"/>
<dbReference type="Proteomes" id="UP000591131">
    <property type="component" value="Unassembled WGS sequence"/>
</dbReference>
<proteinExistence type="predicted"/>
<protein>
    <submittedName>
        <fullName evidence="2">Uncharacterized protein</fullName>
    </submittedName>
</protein>
<name>A0A7J6KKF8_PERCH</name>